<dbReference type="AlphaFoldDB" id="A0A511YI15"/>
<dbReference type="OrthoDB" id="1444189at2"/>
<dbReference type="PROSITE" id="PS51257">
    <property type="entry name" value="PROKAR_LIPOPROTEIN"/>
    <property type="match status" value="1"/>
</dbReference>
<dbReference type="EMBL" id="BJYJ01000002">
    <property type="protein sequence ID" value="GEN74848.1"/>
    <property type="molecule type" value="Genomic_DNA"/>
</dbReference>
<organism evidence="1 2">
    <name type="scientific">Chryseobacterium hagamense</name>
    <dbReference type="NCBI Taxonomy" id="395935"/>
    <lineage>
        <taxon>Bacteria</taxon>
        <taxon>Pseudomonadati</taxon>
        <taxon>Bacteroidota</taxon>
        <taxon>Flavobacteriia</taxon>
        <taxon>Flavobacteriales</taxon>
        <taxon>Weeksellaceae</taxon>
        <taxon>Chryseobacterium group</taxon>
        <taxon>Chryseobacterium</taxon>
    </lineage>
</organism>
<comment type="caution">
    <text evidence="1">The sequence shown here is derived from an EMBL/GenBank/DDBJ whole genome shotgun (WGS) entry which is preliminary data.</text>
</comment>
<dbReference type="RefSeq" id="WP_146939743.1">
    <property type="nucleotide sequence ID" value="NZ_BJYJ01000002.1"/>
</dbReference>
<reference evidence="1 2" key="1">
    <citation type="submission" date="2019-07" db="EMBL/GenBank/DDBJ databases">
        <title>Whole genome shotgun sequence of Chryseobacterium hagamense NBRC 105253.</title>
        <authorList>
            <person name="Hosoyama A."/>
            <person name="Uohara A."/>
            <person name="Ohji S."/>
            <person name="Ichikawa N."/>
        </authorList>
    </citation>
    <scope>NUCLEOTIDE SEQUENCE [LARGE SCALE GENOMIC DNA]</scope>
    <source>
        <strain evidence="1 2">NBRC 105253</strain>
    </source>
</reference>
<gene>
    <name evidence="1" type="ORF">CHA01nite_05880</name>
</gene>
<protein>
    <recommendedName>
        <fullName evidence="3">DUF4595 domain-containing protein</fullName>
    </recommendedName>
</protein>
<dbReference type="Proteomes" id="UP000321863">
    <property type="component" value="Unassembled WGS sequence"/>
</dbReference>
<sequence>MKKLFISTAVFFALASCSSTDTIEENQPVDLNSILPTKFTETNNSGQPYSMTFKYDGNRILEAAEAGASNKTTYTYNGDLIVRVDDYENNKLVYTREFTYTNGKVTAEKVINKHTGTLTYTKNYQYLSDNHVQYNDYAGGTYNPATGVYSNITFSQNDVYISNSGNKISATSVANGVATTYTYHYDGDYSPFRNVRGYSKIVLFDSMDGEYGNNNLLHQTATSTGASGGTTSITGTHTFNSNGFPIKSVMASSGSSVLSPTSHTYVYEYNK</sequence>
<evidence type="ECO:0008006" key="3">
    <source>
        <dbReference type="Google" id="ProtNLM"/>
    </source>
</evidence>
<accession>A0A511YI15</accession>
<proteinExistence type="predicted"/>
<evidence type="ECO:0000313" key="2">
    <source>
        <dbReference type="Proteomes" id="UP000321863"/>
    </source>
</evidence>
<name>A0A511YI15_9FLAO</name>
<evidence type="ECO:0000313" key="1">
    <source>
        <dbReference type="EMBL" id="GEN74848.1"/>
    </source>
</evidence>
<keyword evidence="2" id="KW-1185">Reference proteome</keyword>